<evidence type="ECO:0000259" key="1">
    <source>
        <dbReference type="Pfam" id="PF07587"/>
    </source>
</evidence>
<evidence type="ECO:0000313" key="2">
    <source>
        <dbReference type="EMBL" id="CAA9388904.1"/>
    </source>
</evidence>
<dbReference type="PANTHER" id="PTHR35889">
    <property type="entry name" value="CYCLOINULO-OLIGOSACCHARIDE FRUCTANOTRANSFERASE-RELATED"/>
    <property type="match status" value="1"/>
</dbReference>
<dbReference type="EMBL" id="CADCUQ010000252">
    <property type="protein sequence ID" value="CAA9388904.1"/>
    <property type="molecule type" value="Genomic_DNA"/>
</dbReference>
<dbReference type="PANTHER" id="PTHR35889:SF3">
    <property type="entry name" value="F-BOX DOMAIN-CONTAINING PROTEIN"/>
    <property type="match status" value="1"/>
</dbReference>
<dbReference type="Pfam" id="PF07587">
    <property type="entry name" value="PSD1"/>
    <property type="match status" value="1"/>
</dbReference>
<feature type="non-terminal residue" evidence="2">
    <location>
        <position position="1"/>
    </location>
</feature>
<reference evidence="2" key="1">
    <citation type="submission" date="2020-02" db="EMBL/GenBank/DDBJ databases">
        <authorList>
            <person name="Meier V. D."/>
        </authorList>
    </citation>
    <scope>NUCLEOTIDE SEQUENCE</scope>
    <source>
        <strain evidence="2">AVDCRST_MAG64</strain>
    </source>
</reference>
<sequence length="302" mass="33085">ASAAPLAPPGGGSGRLELARRVASPDNPLTARVMVNRVWHHLFGRGIVPSVDDFGVMGQPPSHPELLDHVADRFVKDGWSVKRLIRAVVLSNTYRMSSVASEHATQVDPQNVLLHHMPVRRLEGEAVRDAILAVSGRLDRTPYAPVVDVHLTEFMEGRGRPGAGGPLDGEGRRSVYTKVRRNFLPPMMLAFDMPIPFATIGRRSVSNVPAQALILMNDPFVVEQAKVWAGRVLRDPGLSREQRVDAMYRAAFSRPAAAQETADALAFLESQARELGAAADDPRAWADLAHVLFNVKEFVFVN</sequence>
<proteinExistence type="predicted"/>
<gene>
    <name evidence="2" type="ORF">AVDCRST_MAG64-1069</name>
</gene>
<dbReference type="InterPro" id="IPR022655">
    <property type="entry name" value="DUF1553"/>
</dbReference>
<accession>A0A6J4NLY6</accession>
<dbReference type="AlphaFoldDB" id="A0A6J4NLY6"/>
<organism evidence="2">
    <name type="scientific">uncultured Phycisphaerae bacterium</name>
    <dbReference type="NCBI Taxonomy" id="904963"/>
    <lineage>
        <taxon>Bacteria</taxon>
        <taxon>Pseudomonadati</taxon>
        <taxon>Planctomycetota</taxon>
        <taxon>Phycisphaerae</taxon>
        <taxon>environmental samples</taxon>
    </lineage>
</organism>
<feature type="domain" description="DUF1553" evidence="1">
    <location>
        <begin position="14"/>
        <end position="268"/>
    </location>
</feature>
<protein>
    <recommendedName>
        <fullName evidence="1">DUF1553 domain-containing protein</fullName>
    </recommendedName>
</protein>
<name>A0A6J4NLY6_9BACT</name>